<dbReference type="Pfam" id="PF13649">
    <property type="entry name" value="Methyltransf_25"/>
    <property type="match status" value="1"/>
</dbReference>
<dbReference type="InterPro" id="IPR041698">
    <property type="entry name" value="Methyltransf_25"/>
</dbReference>
<accession>C6C9X7</accession>
<evidence type="ECO:0000256" key="1">
    <source>
        <dbReference type="ARBA" id="ARBA00022603"/>
    </source>
</evidence>
<dbReference type="InterPro" id="IPR029063">
    <property type="entry name" value="SAM-dependent_MTases_sf"/>
</dbReference>
<protein>
    <submittedName>
        <fullName evidence="4">Methyltransferase type 11</fullName>
    </submittedName>
</protein>
<dbReference type="Proteomes" id="UP000002734">
    <property type="component" value="Chromosome"/>
</dbReference>
<dbReference type="SUPFAM" id="SSF53335">
    <property type="entry name" value="S-adenosyl-L-methionine-dependent methyltransferases"/>
    <property type="match status" value="1"/>
</dbReference>
<dbReference type="GO" id="GO:0008168">
    <property type="term" value="F:methyltransferase activity"/>
    <property type="evidence" value="ECO:0007669"/>
    <property type="project" value="UniProtKB-KW"/>
</dbReference>
<dbReference type="KEGG" id="dda:Dd703_2622"/>
<dbReference type="PANTHER" id="PTHR43861:SF1">
    <property type="entry name" value="TRANS-ACONITATE 2-METHYLTRANSFERASE"/>
    <property type="match status" value="1"/>
</dbReference>
<gene>
    <name evidence="4" type="ordered locus">Dd703_2622</name>
</gene>
<dbReference type="eggNOG" id="COG2226">
    <property type="taxonomic scope" value="Bacteria"/>
</dbReference>
<dbReference type="PANTHER" id="PTHR43861">
    <property type="entry name" value="TRANS-ACONITATE 2-METHYLTRANSFERASE-RELATED"/>
    <property type="match status" value="1"/>
</dbReference>
<dbReference type="STRING" id="579405.Dd703_2622"/>
<name>C6C9X7_MUSP7</name>
<keyword evidence="2" id="KW-0808">Transferase</keyword>
<dbReference type="CDD" id="cd02440">
    <property type="entry name" value="AdoMet_MTases"/>
    <property type="match status" value="1"/>
</dbReference>
<evidence type="ECO:0000313" key="5">
    <source>
        <dbReference type="Proteomes" id="UP000002734"/>
    </source>
</evidence>
<reference evidence="4" key="1">
    <citation type="submission" date="2009-06" db="EMBL/GenBank/DDBJ databases">
        <title>Complete sequence of Dickeya dadantii Ech703.</title>
        <authorList>
            <consortium name="US DOE Joint Genome Institute"/>
            <person name="Lucas S."/>
            <person name="Copeland A."/>
            <person name="Lapidus A."/>
            <person name="Glavina del Rio T."/>
            <person name="Dalin E."/>
            <person name="Tice H."/>
            <person name="Bruce D."/>
            <person name="Goodwin L."/>
            <person name="Pitluck S."/>
            <person name="Chertkov O."/>
            <person name="Brettin T."/>
            <person name="Detter J.C."/>
            <person name="Han C."/>
            <person name="Larimer F."/>
            <person name="Land M."/>
            <person name="Hauser L."/>
            <person name="Kyrpides N."/>
            <person name="Mikhailova N."/>
            <person name="Balakrishnan V."/>
            <person name="Glasner J."/>
            <person name="Perna N.T."/>
        </authorList>
    </citation>
    <scope>NUCLEOTIDE SEQUENCE [LARGE SCALE GENOMIC DNA]</scope>
    <source>
        <strain evidence="4">Ech703</strain>
    </source>
</reference>
<dbReference type="GO" id="GO:0032259">
    <property type="term" value="P:methylation"/>
    <property type="evidence" value="ECO:0007669"/>
    <property type="project" value="UniProtKB-KW"/>
</dbReference>
<evidence type="ECO:0000313" key="4">
    <source>
        <dbReference type="EMBL" id="ACS86399.1"/>
    </source>
</evidence>
<evidence type="ECO:0000259" key="3">
    <source>
        <dbReference type="Pfam" id="PF13649"/>
    </source>
</evidence>
<keyword evidence="5" id="KW-1185">Reference proteome</keyword>
<keyword evidence="1 4" id="KW-0489">Methyltransferase</keyword>
<organism evidence="4 5">
    <name type="scientific">Musicola paradisiaca (strain Ech703)</name>
    <name type="common">Dickeya paradisiaca</name>
    <name type="synonym">Dickeya dadantii</name>
    <dbReference type="NCBI Taxonomy" id="579405"/>
    <lineage>
        <taxon>Bacteria</taxon>
        <taxon>Pseudomonadati</taxon>
        <taxon>Pseudomonadota</taxon>
        <taxon>Gammaproteobacteria</taxon>
        <taxon>Enterobacterales</taxon>
        <taxon>Pectobacteriaceae</taxon>
        <taxon>Musicola</taxon>
    </lineage>
</organism>
<dbReference type="AlphaFoldDB" id="C6C9X7"/>
<dbReference type="EMBL" id="CP001654">
    <property type="protein sequence ID" value="ACS86399.1"/>
    <property type="molecule type" value="Genomic_DNA"/>
</dbReference>
<dbReference type="HOGENOM" id="CLU_037990_16_1_6"/>
<evidence type="ECO:0000256" key="2">
    <source>
        <dbReference type="ARBA" id="ARBA00022679"/>
    </source>
</evidence>
<feature type="domain" description="Methyltransferase" evidence="3">
    <location>
        <begin position="45"/>
        <end position="133"/>
    </location>
</feature>
<sequence>MISTAPISFSEAERLSQIFDADNREEWQKTSHILRVLNLRPDSVIADVGAGTGYFSSLFAERLTAGTVYALDTEPNMVSYMERRFATPAYTHIRVGLSQHSDPCLPAGLDVVFMANVYRFIRERQAFLAQLYRQIDAATRVVFVDFKGSQSRVGPQQAQAEVVAAGFVVDEMDLDGCPDHYILQFRKGSMA</sequence>
<dbReference type="Gene3D" id="3.40.50.150">
    <property type="entry name" value="Vaccinia Virus protein VP39"/>
    <property type="match status" value="1"/>
</dbReference>
<proteinExistence type="predicted"/>
<dbReference type="RefSeq" id="WP_015854305.1">
    <property type="nucleotide sequence ID" value="NC_012880.1"/>
</dbReference>